<proteinExistence type="predicted"/>
<organism evidence="3 4">
    <name type="scientific">Gonapodya prolifera (strain JEL478)</name>
    <name type="common">Monoblepharis prolifera</name>
    <dbReference type="NCBI Taxonomy" id="1344416"/>
    <lineage>
        <taxon>Eukaryota</taxon>
        <taxon>Fungi</taxon>
        <taxon>Fungi incertae sedis</taxon>
        <taxon>Chytridiomycota</taxon>
        <taxon>Chytridiomycota incertae sedis</taxon>
        <taxon>Monoblepharidomycetes</taxon>
        <taxon>Monoblepharidales</taxon>
        <taxon>Gonapodyaceae</taxon>
        <taxon>Gonapodya</taxon>
    </lineage>
</organism>
<keyword evidence="2" id="KW-0812">Transmembrane</keyword>
<dbReference type="AlphaFoldDB" id="A0A139ASV9"/>
<dbReference type="EMBL" id="KQ965737">
    <property type="protein sequence ID" value="KXS19821.1"/>
    <property type="molecule type" value="Genomic_DNA"/>
</dbReference>
<evidence type="ECO:0000313" key="4">
    <source>
        <dbReference type="Proteomes" id="UP000070544"/>
    </source>
</evidence>
<keyword evidence="2" id="KW-1133">Transmembrane helix</keyword>
<feature type="region of interest" description="Disordered" evidence="1">
    <location>
        <begin position="1"/>
        <end position="30"/>
    </location>
</feature>
<evidence type="ECO:0000256" key="1">
    <source>
        <dbReference type="SAM" id="MobiDB-lite"/>
    </source>
</evidence>
<protein>
    <submittedName>
        <fullName evidence="3">Uncharacterized protein</fullName>
    </submittedName>
</protein>
<sequence>MSALATTPLAAEDSSTSRKNSSANESAIEPNKRGCTLPLRSAIILMVLINISSGVNNDDAIAQGTSDIRLLANGIQRDSSITIRNHIANYLDKIIGMCNTQASFMQRGFADPSDFDKTILFMRDQADLVKDGLYVHSYYNNNTMEQLSIGPILSNYTNISGFKGHTFLRKNLVLTAAPAYDPAAPLQYYVLYYAKNKTCANVCPVTNTAGRLNKYFYNDTTQSATNLLDIVKVNFEQTPTEYKAWTRAWWIKNQLAGGIHEQYPVVPDIARRSSSGNIWAGLRRIPRGSEVRQPLLFQQLLIGSPPAIKTIWNFPKSQYPLLNISAATIYDYSGRNLSSRFPDAQFSIEDYMFQVTSYYNTNYKWIIVSGAPKSDYLQGTENLQARLSSRYSQTQKTVIGIAVAIVVTMSIASAIFTEVFIAVPLRTMVATIEKVQITLAHFMTMLKVFANSLKQNKELTHPKKAGMMSSVSGGHPNVQTRLDSIERNDQNQHEYTGGQDKLALLLPVTPFRTAQERWKLAGCALYARR</sequence>
<name>A0A139ASV9_GONPJ</name>
<keyword evidence="2" id="KW-0472">Membrane</keyword>
<dbReference type="OrthoDB" id="2148287at2759"/>
<evidence type="ECO:0000256" key="2">
    <source>
        <dbReference type="SAM" id="Phobius"/>
    </source>
</evidence>
<reference evidence="3 4" key="1">
    <citation type="journal article" date="2015" name="Genome Biol. Evol.">
        <title>Phylogenomic analyses indicate that early fungi evolved digesting cell walls of algal ancestors of land plants.</title>
        <authorList>
            <person name="Chang Y."/>
            <person name="Wang S."/>
            <person name="Sekimoto S."/>
            <person name="Aerts A.L."/>
            <person name="Choi C."/>
            <person name="Clum A."/>
            <person name="LaButti K.M."/>
            <person name="Lindquist E.A."/>
            <person name="Yee Ngan C."/>
            <person name="Ohm R.A."/>
            <person name="Salamov A.A."/>
            <person name="Grigoriev I.V."/>
            <person name="Spatafora J.W."/>
            <person name="Berbee M.L."/>
        </authorList>
    </citation>
    <scope>NUCLEOTIDE SEQUENCE [LARGE SCALE GENOMIC DNA]</scope>
    <source>
        <strain evidence="3 4">JEL478</strain>
    </source>
</reference>
<evidence type="ECO:0000313" key="3">
    <source>
        <dbReference type="EMBL" id="KXS19821.1"/>
    </source>
</evidence>
<feature type="compositionally biased region" description="Polar residues" evidence="1">
    <location>
        <begin position="13"/>
        <end position="25"/>
    </location>
</feature>
<keyword evidence="4" id="KW-1185">Reference proteome</keyword>
<dbReference type="Proteomes" id="UP000070544">
    <property type="component" value="Unassembled WGS sequence"/>
</dbReference>
<accession>A0A139ASV9</accession>
<gene>
    <name evidence="3" type="ORF">M427DRAFT_504793</name>
</gene>
<feature type="transmembrane region" description="Helical" evidence="2">
    <location>
        <begin position="398"/>
        <end position="423"/>
    </location>
</feature>